<dbReference type="InterPro" id="IPR011782">
    <property type="entry name" value="Pept_S1C_Do"/>
</dbReference>
<evidence type="ECO:0000256" key="4">
    <source>
        <dbReference type="ARBA" id="ARBA00013035"/>
    </source>
</evidence>
<organism evidence="18 19">
    <name type="scientific">Candidatus Burkholderia verschuerenii</name>
    <dbReference type="NCBI Taxonomy" id="242163"/>
    <lineage>
        <taxon>Bacteria</taxon>
        <taxon>Pseudomonadati</taxon>
        <taxon>Pseudomonadota</taxon>
        <taxon>Betaproteobacteria</taxon>
        <taxon>Burkholderiales</taxon>
        <taxon>Burkholderiaceae</taxon>
        <taxon>Burkholderia</taxon>
    </lineage>
</organism>
<dbReference type="SMART" id="SM00228">
    <property type="entry name" value="PDZ"/>
    <property type="match status" value="2"/>
</dbReference>
<evidence type="ECO:0000256" key="8">
    <source>
        <dbReference type="ARBA" id="ARBA00022737"/>
    </source>
</evidence>
<dbReference type="InterPro" id="IPR036034">
    <property type="entry name" value="PDZ_sf"/>
</dbReference>
<evidence type="ECO:0000256" key="2">
    <source>
        <dbReference type="ARBA" id="ARBA00004418"/>
    </source>
</evidence>
<feature type="binding site" evidence="15">
    <location>
        <position position="178"/>
    </location>
    <ligand>
        <name>substrate</name>
    </ligand>
</feature>
<dbReference type="Pfam" id="PF17820">
    <property type="entry name" value="PDZ_6"/>
    <property type="match status" value="1"/>
</dbReference>
<evidence type="ECO:0000256" key="3">
    <source>
        <dbReference type="ARBA" id="ARBA00010541"/>
    </source>
</evidence>
<evidence type="ECO:0000256" key="16">
    <source>
        <dbReference type="SAM" id="SignalP"/>
    </source>
</evidence>
<feature type="active site" description="Charge relay system" evidence="14">
    <location>
        <position position="148"/>
    </location>
</feature>
<keyword evidence="12" id="KW-0346">Stress response</keyword>
<feature type="domain" description="PDZ" evidence="17">
    <location>
        <begin position="295"/>
        <end position="363"/>
    </location>
</feature>
<dbReference type="InterPro" id="IPR009003">
    <property type="entry name" value="Peptidase_S1_PA"/>
</dbReference>
<dbReference type="NCBIfam" id="TIGR02037">
    <property type="entry name" value="degP_htrA_DO"/>
    <property type="match status" value="1"/>
</dbReference>
<dbReference type="Pfam" id="PF13180">
    <property type="entry name" value="PDZ_2"/>
    <property type="match status" value="1"/>
</dbReference>
<evidence type="ECO:0000256" key="6">
    <source>
        <dbReference type="ARBA" id="ARBA00022670"/>
    </source>
</evidence>
<dbReference type="PANTHER" id="PTHR22939:SF130">
    <property type="entry name" value="PERIPLASMIC SERINE ENDOPROTEASE DEGP-LIKE-RELATED"/>
    <property type="match status" value="1"/>
</dbReference>
<feature type="active site" description="Charge relay system" evidence="14">
    <location>
        <position position="251"/>
    </location>
</feature>
<dbReference type="PROSITE" id="PS50106">
    <property type="entry name" value="PDZ"/>
    <property type="match status" value="2"/>
</dbReference>
<evidence type="ECO:0000256" key="13">
    <source>
        <dbReference type="ARBA" id="ARBA00032850"/>
    </source>
</evidence>
<comment type="catalytic activity">
    <reaction evidence="1">
        <text>Acts on substrates that are at least partially unfolded. The cleavage site P1 residue is normally between a pair of hydrophobic residues, such as Val-|-Val.</text>
        <dbReference type="EC" id="3.4.21.107"/>
    </reaction>
</comment>
<keyword evidence="7 16" id="KW-0732">Signal</keyword>
<dbReference type="Gene3D" id="2.40.10.120">
    <property type="match status" value="1"/>
</dbReference>
<evidence type="ECO:0000256" key="9">
    <source>
        <dbReference type="ARBA" id="ARBA00022764"/>
    </source>
</evidence>
<keyword evidence="11" id="KW-0720">Serine protease</keyword>
<dbReference type="PANTHER" id="PTHR22939">
    <property type="entry name" value="SERINE PROTEASE FAMILY S1C HTRA-RELATED"/>
    <property type="match status" value="1"/>
</dbReference>
<comment type="caution">
    <text evidence="18">The sequence shown here is derived from an EMBL/GenBank/DDBJ whole genome shotgun (WGS) entry which is preliminary data.</text>
</comment>
<keyword evidence="10" id="KW-0378">Hydrolase</keyword>
<evidence type="ECO:0000256" key="7">
    <source>
        <dbReference type="ARBA" id="ARBA00022729"/>
    </source>
</evidence>
<dbReference type="InterPro" id="IPR001478">
    <property type="entry name" value="PDZ"/>
</dbReference>
<feature type="signal peptide" evidence="16">
    <location>
        <begin position="1"/>
        <end position="25"/>
    </location>
</feature>
<keyword evidence="9" id="KW-0574">Periplasm</keyword>
<dbReference type="Proteomes" id="UP000036959">
    <property type="component" value="Unassembled WGS sequence"/>
</dbReference>
<evidence type="ECO:0000256" key="1">
    <source>
        <dbReference type="ARBA" id="ARBA00001772"/>
    </source>
</evidence>
<feature type="chain" id="PRO_5039232053" description="Probable periplasmic serine endoprotease DegP-like" evidence="16">
    <location>
        <begin position="26"/>
        <end position="508"/>
    </location>
</feature>
<accession>A0A0L0MF87</accession>
<evidence type="ECO:0000256" key="14">
    <source>
        <dbReference type="PIRSR" id="PIRSR611782-1"/>
    </source>
</evidence>
<dbReference type="FunFam" id="2.40.10.120:FF:000007">
    <property type="entry name" value="Periplasmic serine endoprotease DegP-like"/>
    <property type="match status" value="1"/>
</dbReference>
<evidence type="ECO:0000256" key="5">
    <source>
        <dbReference type="ARBA" id="ARBA00013958"/>
    </source>
</evidence>
<gene>
    <name evidence="18" type="ORF">BVER_04255</name>
</gene>
<reference evidence="19" key="1">
    <citation type="submission" date="2015-06" db="EMBL/GenBank/DDBJ databases">
        <title>Comparative genomics of Burkholderia leaf nodule symbionts.</title>
        <authorList>
            <person name="Carlier A."/>
            <person name="Eberl L."/>
            <person name="Pinto-Carbo M."/>
        </authorList>
    </citation>
    <scope>NUCLEOTIDE SEQUENCE [LARGE SCALE GENOMIC DNA]</scope>
    <source>
        <strain evidence="19">UZHbot4</strain>
    </source>
</reference>
<dbReference type="GO" id="GO:0006508">
    <property type="term" value="P:proteolysis"/>
    <property type="evidence" value="ECO:0007669"/>
    <property type="project" value="UniProtKB-KW"/>
</dbReference>
<evidence type="ECO:0000259" key="17">
    <source>
        <dbReference type="PROSITE" id="PS50106"/>
    </source>
</evidence>
<protein>
    <recommendedName>
        <fullName evidence="5">Probable periplasmic serine endoprotease DegP-like</fullName>
        <ecNumber evidence="4">3.4.21.107</ecNumber>
    </recommendedName>
    <alternativeName>
        <fullName evidence="13">Protease Do</fullName>
    </alternativeName>
</protein>
<feature type="domain" description="PDZ" evidence="17">
    <location>
        <begin position="447"/>
        <end position="498"/>
    </location>
</feature>
<dbReference type="Pfam" id="PF13365">
    <property type="entry name" value="Trypsin_2"/>
    <property type="match status" value="1"/>
</dbReference>
<dbReference type="GO" id="GO:0042597">
    <property type="term" value="C:periplasmic space"/>
    <property type="evidence" value="ECO:0007669"/>
    <property type="project" value="UniProtKB-SubCell"/>
</dbReference>
<dbReference type="SUPFAM" id="SSF50494">
    <property type="entry name" value="Trypsin-like serine proteases"/>
    <property type="match status" value="1"/>
</dbReference>
<dbReference type="InterPro" id="IPR041489">
    <property type="entry name" value="PDZ_6"/>
</dbReference>
<dbReference type="PATRIC" id="fig|242163.4.peg.3309"/>
<feature type="active site" description="Charge relay system" evidence="14">
    <location>
        <position position="178"/>
    </location>
</feature>
<dbReference type="AlphaFoldDB" id="A0A0L0MF87"/>
<dbReference type="PRINTS" id="PR00834">
    <property type="entry name" value="PROTEASES2C"/>
</dbReference>
<feature type="binding site" evidence="15">
    <location>
        <position position="148"/>
    </location>
    <ligand>
        <name>substrate</name>
    </ligand>
</feature>
<comment type="subcellular location">
    <subcellularLocation>
        <location evidence="2">Periplasm</location>
    </subcellularLocation>
</comment>
<evidence type="ECO:0000256" key="12">
    <source>
        <dbReference type="ARBA" id="ARBA00023016"/>
    </source>
</evidence>
<feature type="binding site" evidence="15">
    <location>
        <begin position="249"/>
        <end position="251"/>
    </location>
    <ligand>
        <name>substrate</name>
    </ligand>
</feature>
<dbReference type="EC" id="3.4.21.107" evidence="4"/>
<dbReference type="GO" id="GO:0004252">
    <property type="term" value="F:serine-type endopeptidase activity"/>
    <property type="evidence" value="ECO:0007669"/>
    <property type="project" value="InterPro"/>
</dbReference>
<dbReference type="OrthoDB" id="9758917at2"/>
<dbReference type="RefSeq" id="WP_050452699.1">
    <property type="nucleotide sequence ID" value="NZ_LFJJ01000023.1"/>
</dbReference>
<dbReference type="InterPro" id="IPR001940">
    <property type="entry name" value="Peptidase_S1C"/>
</dbReference>
<dbReference type="Gene3D" id="2.30.42.10">
    <property type="match status" value="2"/>
</dbReference>
<evidence type="ECO:0000256" key="10">
    <source>
        <dbReference type="ARBA" id="ARBA00022801"/>
    </source>
</evidence>
<evidence type="ECO:0000313" key="19">
    <source>
        <dbReference type="Proteomes" id="UP000036959"/>
    </source>
</evidence>
<evidence type="ECO:0000313" key="18">
    <source>
        <dbReference type="EMBL" id="KND61357.1"/>
    </source>
</evidence>
<dbReference type="SUPFAM" id="SSF50156">
    <property type="entry name" value="PDZ domain-like"/>
    <property type="match status" value="2"/>
</dbReference>
<keyword evidence="8" id="KW-0677">Repeat</keyword>
<name>A0A0L0MF87_9BURK</name>
<evidence type="ECO:0000256" key="11">
    <source>
        <dbReference type="ARBA" id="ARBA00022825"/>
    </source>
</evidence>
<comment type="similarity">
    <text evidence="3">Belongs to the peptidase S1C family.</text>
</comment>
<evidence type="ECO:0000256" key="15">
    <source>
        <dbReference type="PIRSR" id="PIRSR611782-2"/>
    </source>
</evidence>
<dbReference type="CDD" id="cd10839">
    <property type="entry name" value="cpPDZ1_DegP-like"/>
    <property type="match status" value="1"/>
</dbReference>
<sequence>MNSKILTRSAAAVAVAVAVSAGYVAGHNNVPAPQVILPAQAAMMPAEAAAKTGIPDFSGLVETYGPAVVNISAKHVVKETAARRGNANQVPMDPDDPFYQFFKRFYGNVPGFGGGDGGQGGPGADRPSEGLGSGFIVSNDGYILTNAHVVDGANVVTVKLTDKREFRAKVVGSDKQSDVAVLKIDAKNLPTVKIGDPNGSKVGQWVVAIGSPYGFDNTVTSGIISAKSRALPNENYTPFIQTDVPVNPGNSGGPLFNLQGEVIGINSMIYSQTGGFQGLSFAIPINEAIKVKDALIKTGHVDRGRLGVTVQGMNQTLANSFGMTSPAGALVSSVEPGGPAAKAGLQPGDVITALNGQPVADSTSLPSQVAGLAPGTSAKVTVWRDKSSKDLDVTIGALKDAKMASAKSGNGGDDSGAAAQDARLGVAVRPLTPEEKQQASVSRGLLVQQSNGAAESAGIQPGDVILAVNGQPVTSTQQLKTMISHAGNSIALLIQRDNAQIFVPVDLG</sequence>
<keyword evidence="19" id="KW-1185">Reference proteome</keyword>
<keyword evidence="6 18" id="KW-0645">Protease</keyword>
<dbReference type="EMBL" id="LFJJ01000023">
    <property type="protein sequence ID" value="KND61357.1"/>
    <property type="molecule type" value="Genomic_DNA"/>
</dbReference>
<proteinExistence type="inferred from homology"/>